<dbReference type="AlphaFoldDB" id="A0A5M9K4N6"/>
<organism evidence="1 2">
    <name type="scientific">Monilinia fructicola</name>
    <name type="common">Brown rot fungus</name>
    <name type="synonym">Ciboria fructicola</name>
    <dbReference type="NCBI Taxonomy" id="38448"/>
    <lineage>
        <taxon>Eukaryota</taxon>
        <taxon>Fungi</taxon>
        <taxon>Dikarya</taxon>
        <taxon>Ascomycota</taxon>
        <taxon>Pezizomycotina</taxon>
        <taxon>Leotiomycetes</taxon>
        <taxon>Helotiales</taxon>
        <taxon>Sclerotiniaceae</taxon>
        <taxon>Monilinia</taxon>
    </lineage>
</organism>
<keyword evidence="2" id="KW-1185">Reference proteome</keyword>
<name>A0A5M9K4N6_MONFR</name>
<evidence type="ECO:0000313" key="2">
    <source>
        <dbReference type="Proteomes" id="UP000322873"/>
    </source>
</evidence>
<gene>
    <name evidence="1" type="ORF">EYC84_005351</name>
</gene>
<dbReference type="Proteomes" id="UP000322873">
    <property type="component" value="Unassembled WGS sequence"/>
</dbReference>
<dbReference type="EMBL" id="VICG01000003">
    <property type="protein sequence ID" value="KAA8573795.1"/>
    <property type="molecule type" value="Genomic_DNA"/>
</dbReference>
<protein>
    <submittedName>
        <fullName evidence="1">Uncharacterized protein</fullName>
    </submittedName>
</protein>
<comment type="caution">
    <text evidence="1">The sequence shown here is derived from an EMBL/GenBank/DDBJ whole genome shotgun (WGS) entry which is preliminary data.</text>
</comment>
<reference evidence="1 2" key="1">
    <citation type="submission" date="2019-06" db="EMBL/GenBank/DDBJ databases">
        <title>Genome Sequence of the Brown Rot Fungal Pathogen Monilinia fructicola.</title>
        <authorList>
            <person name="De Miccolis Angelini R.M."/>
            <person name="Landi L."/>
            <person name="Abate D."/>
            <person name="Pollastro S."/>
            <person name="Romanazzi G."/>
            <person name="Faretra F."/>
        </authorList>
    </citation>
    <scope>NUCLEOTIDE SEQUENCE [LARGE SCALE GENOMIC DNA]</scope>
    <source>
        <strain evidence="1 2">Mfrc123</strain>
    </source>
</reference>
<evidence type="ECO:0000313" key="1">
    <source>
        <dbReference type="EMBL" id="KAA8573795.1"/>
    </source>
</evidence>
<accession>A0A5M9K4N6</accession>
<proteinExistence type="predicted"/>
<sequence length="95" mass="11310">MDVVFIRRQQVSGAKRCRKVFHPHNRFNLTQVGQCSIENFISLSLNSIILFHTRHLGLCGYMSKYKQLLQLLYIKLCRYLWESPIPFINRKKKTP</sequence>